<dbReference type="RefSeq" id="WP_183815881.1">
    <property type="nucleotide sequence ID" value="NZ_JACHOB010000001.1"/>
</dbReference>
<feature type="transmembrane region" description="Helical" evidence="1">
    <location>
        <begin position="63"/>
        <end position="81"/>
    </location>
</feature>
<keyword evidence="1" id="KW-0812">Transmembrane</keyword>
<sequence length="145" mass="14965">MTPLSAETRRRARLTLRAATFALAAIVLVLSLMPDPTEATGGTDPGVLISRFLFGTAAYGDKVNHFITYGGLSVVASLAFGRHRDAAALTLGALLLYGGVIEVLQAMGGVRQGDLLDLTANALGILAGGGAAAALRTLLPQYRLS</sequence>
<dbReference type="AlphaFoldDB" id="A0A840I1V7"/>
<accession>A0A840I1V7</accession>
<reference evidence="2 3" key="1">
    <citation type="submission" date="2020-08" db="EMBL/GenBank/DDBJ databases">
        <title>Genomic Encyclopedia of Type Strains, Phase IV (KMG-IV): sequencing the most valuable type-strain genomes for metagenomic binning, comparative biology and taxonomic classification.</title>
        <authorList>
            <person name="Goeker M."/>
        </authorList>
    </citation>
    <scope>NUCLEOTIDE SEQUENCE [LARGE SCALE GENOMIC DNA]</scope>
    <source>
        <strain evidence="2 3">DSM 102850</strain>
    </source>
</reference>
<dbReference type="EMBL" id="JACHOB010000001">
    <property type="protein sequence ID" value="MBB4658224.1"/>
    <property type="molecule type" value="Genomic_DNA"/>
</dbReference>
<gene>
    <name evidence="2" type="ORF">GGQ59_000724</name>
</gene>
<evidence type="ECO:0000256" key="1">
    <source>
        <dbReference type="SAM" id="Phobius"/>
    </source>
</evidence>
<keyword evidence="1" id="KW-1133">Transmembrane helix</keyword>
<feature type="transmembrane region" description="Helical" evidence="1">
    <location>
        <begin position="120"/>
        <end position="139"/>
    </location>
</feature>
<feature type="transmembrane region" description="Helical" evidence="1">
    <location>
        <begin position="88"/>
        <end position="108"/>
    </location>
</feature>
<evidence type="ECO:0000313" key="3">
    <source>
        <dbReference type="Proteomes" id="UP000563524"/>
    </source>
</evidence>
<evidence type="ECO:0000313" key="2">
    <source>
        <dbReference type="EMBL" id="MBB4658224.1"/>
    </source>
</evidence>
<proteinExistence type="predicted"/>
<protein>
    <submittedName>
        <fullName evidence="2">VanZ family protein</fullName>
    </submittedName>
</protein>
<dbReference type="Proteomes" id="UP000563524">
    <property type="component" value="Unassembled WGS sequence"/>
</dbReference>
<name>A0A840I1V7_9PROT</name>
<keyword evidence="3" id="KW-1185">Reference proteome</keyword>
<dbReference type="NCBIfam" id="NF037970">
    <property type="entry name" value="vanZ_1"/>
    <property type="match status" value="1"/>
</dbReference>
<comment type="caution">
    <text evidence="2">The sequence shown here is derived from an EMBL/GenBank/DDBJ whole genome shotgun (WGS) entry which is preliminary data.</text>
</comment>
<organism evidence="2 3">
    <name type="scientific">Parvularcula dongshanensis</name>
    <dbReference type="NCBI Taxonomy" id="1173995"/>
    <lineage>
        <taxon>Bacteria</taxon>
        <taxon>Pseudomonadati</taxon>
        <taxon>Pseudomonadota</taxon>
        <taxon>Alphaproteobacteria</taxon>
        <taxon>Parvularculales</taxon>
        <taxon>Parvularculaceae</taxon>
        <taxon>Parvularcula</taxon>
    </lineage>
</organism>
<keyword evidence="1" id="KW-0472">Membrane</keyword>